<dbReference type="GeneID" id="188498"/>
<feature type="compositionally biased region" description="Basic residues" evidence="1">
    <location>
        <begin position="225"/>
        <end position="234"/>
    </location>
</feature>
<dbReference type="UCSC" id="T14E8.2">
    <property type="organism name" value="c. elegans"/>
</dbReference>
<dbReference type="OMA" id="HFCMFKK"/>
<dbReference type="GO" id="GO:0030297">
    <property type="term" value="F:transmembrane receptor protein tyrosine kinase activator activity"/>
    <property type="evidence" value="ECO:0000318"/>
    <property type="project" value="GO_Central"/>
</dbReference>
<dbReference type="Gene3D" id="2.40.128.620">
    <property type="match status" value="1"/>
</dbReference>
<evidence type="ECO:0000313" key="3">
    <source>
        <dbReference type="EMBL" id="CCD83403.2"/>
    </source>
</evidence>
<dbReference type="CTD" id="188498"/>
<feature type="chain" id="PRO_5004200890" evidence="2">
    <location>
        <begin position="20"/>
        <end position="244"/>
    </location>
</feature>
<feature type="signal peptide" evidence="2">
    <location>
        <begin position="1"/>
        <end position="19"/>
    </location>
</feature>
<feature type="compositionally biased region" description="Basic and acidic residues" evidence="1">
    <location>
        <begin position="207"/>
        <end position="224"/>
    </location>
</feature>
<protein>
    <submittedName>
        <fullName evidence="3">Secreted protein</fullName>
    </submittedName>
</protein>
<dbReference type="FunCoup" id="Q22488">
    <property type="interactions" value="1325"/>
</dbReference>
<keyword evidence="2" id="KW-0732">Signal</keyword>
<dbReference type="PaxDb" id="6239-T14E8.2"/>
<organism evidence="3 4">
    <name type="scientific">Caenorhabditis elegans</name>
    <dbReference type="NCBI Taxonomy" id="6239"/>
    <lineage>
        <taxon>Eukaryota</taxon>
        <taxon>Metazoa</taxon>
        <taxon>Ecdysozoa</taxon>
        <taxon>Nematoda</taxon>
        <taxon>Chromadorea</taxon>
        <taxon>Rhabditida</taxon>
        <taxon>Rhabditina</taxon>
        <taxon>Rhabditomorpha</taxon>
        <taxon>Rhabditoidea</taxon>
        <taxon>Rhabditidae</taxon>
        <taxon>Peloderinae</taxon>
        <taxon>Caenorhabditis</taxon>
    </lineage>
</organism>
<evidence type="ECO:0000313" key="5">
    <source>
        <dbReference type="WormBase" id="T14E8.2"/>
    </source>
</evidence>
<evidence type="ECO:0000313" key="4">
    <source>
        <dbReference type="Proteomes" id="UP000001940"/>
    </source>
</evidence>
<dbReference type="STRING" id="6239.T14E8.2.1"/>
<gene>
    <name evidence="3" type="ORF">CELE_T14E8.2</name>
    <name evidence="3 5" type="ORF">T14E8.2</name>
</gene>
<dbReference type="HOGENOM" id="CLU_1152656_0_0_1"/>
<reference evidence="3 4" key="1">
    <citation type="journal article" date="1998" name="Science">
        <title>Genome sequence of the nematode C. elegans: a platform for investigating biology.</title>
        <authorList>
            <consortium name="The C. elegans sequencing consortium"/>
            <person name="Sulson J.E."/>
            <person name="Waterston R."/>
        </authorList>
    </citation>
    <scope>NUCLEOTIDE SEQUENCE [LARGE SCALE GENOMIC DNA]</scope>
    <source>
        <strain evidence="3 4">Bristol N2</strain>
    </source>
</reference>
<dbReference type="GO" id="GO:0043410">
    <property type="term" value="P:positive regulation of MAPK cascade"/>
    <property type="evidence" value="ECO:0000318"/>
    <property type="project" value="GO_Central"/>
</dbReference>
<name>Q22488_CAEEL</name>
<dbReference type="Bgee" id="WBGene00020505">
    <property type="expression patterns" value="Expressed in pharyngeal muscle cell (C elegans) and 1 other cell type or tissue"/>
</dbReference>
<accession>Q22488</accession>
<dbReference type="PANTHER" id="PTHR21105">
    <property type="entry name" value="GH16255P"/>
    <property type="match status" value="1"/>
</dbReference>
<dbReference type="EMBL" id="BX284606">
    <property type="protein sequence ID" value="CCD83403.2"/>
    <property type="molecule type" value="Genomic_DNA"/>
</dbReference>
<dbReference type="InParanoid" id="Q22488"/>
<dbReference type="AGR" id="WB:WBGene00020505"/>
<dbReference type="GO" id="GO:0043195">
    <property type="term" value="C:terminal bouton"/>
    <property type="evidence" value="ECO:0000318"/>
    <property type="project" value="GO_Central"/>
</dbReference>
<dbReference type="Proteomes" id="UP000001940">
    <property type="component" value="Chromosome X"/>
</dbReference>
<dbReference type="KEGG" id="cel:CELE_T14E8.2"/>
<feature type="region of interest" description="Disordered" evidence="1">
    <location>
        <begin position="173"/>
        <end position="234"/>
    </location>
</feature>
<evidence type="ECO:0000256" key="2">
    <source>
        <dbReference type="SAM" id="SignalP"/>
    </source>
</evidence>
<dbReference type="RefSeq" id="NP_509103.2">
    <property type="nucleotide sequence ID" value="NM_076702.2"/>
</dbReference>
<proteinExistence type="predicted"/>
<dbReference type="eggNOG" id="ENOG502TIRD">
    <property type="taxonomic scope" value="Eukaryota"/>
</dbReference>
<evidence type="ECO:0000256" key="1">
    <source>
        <dbReference type="SAM" id="MobiDB-lite"/>
    </source>
</evidence>
<feature type="compositionally biased region" description="Acidic residues" evidence="1">
    <location>
        <begin position="191"/>
        <end position="206"/>
    </location>
</feature>
<dbReference type="WormBase" id="T14E8.2">
    <property type="protein sequence ID" value="CE47188"/>
    <property type="gene ID" value="WBGene00020505"/>
</dbReference>
<dbReference type="OrthoDB" id="5863688at2759"/>
<dbReference type="PANTHER" id="PTHR21105:SF1">
    <property type="entry name" value="SECRETED PROTEIN"/>
    <property type="match status" value="1"/>
</dbReference>
<keyword evidence="4" id="KW-1185">Reference proteome</keyword>
<dbReference type="AlphaFoldDB" id="Q22488"/>
<sequence>MRRWFSVILLPFLVKIILAQELEEKNSLTRPIHPRRHKRAEQVRPPLLSTSPFMLWKNDPKCMIPGRDMMACPKKDPNDPLEKLVCIEPSALCDDHRDCHGAEDEDPHFCMFKKLEDAAMRRVQAEILVLVQNNRKLQPGVVVHIPDKPDTGIVEPLRPGVFKVEGLGPLAKSKMYMNEKDDDDVNKSVEESDEEEENQESEEQEDNDKAEKEEERRRQEEAARQHSKRRRTLRHLLQLKASYL</sequence>